<feature type="region of interest" description="Disordered" evidence="1">
    <location>
        <begin position="62"/>
        <end position="82"/>
    </location>
</feature>
<dbReference type="SUPFAM" id="SSF57756">
    <property type="entry name" value="Retrovirus zinc finger-like domains"/>
    <property type="match status" value="1"/>
</dbReference>
<dbReference type="GO" id="GO:0008270">
    <property type="term" value="F:zinc ion binding"/>
    <property type="evidence" value="ECO:0007669"/>
    <property type="project" value="InterPro"/>
</dbReference>
<name>A0A2K3K5Z6_TRIPR</name>
<protein>
    <submittedName>
        <fullName evidence="2">FAR1-related protein</fullName>
    </submittedName>
</protein>
<dbReference type="Gene3D" id="4.10.60.10">
    <property type="entry name" value="Zinc finger, CCHC-type"/>
    <property type="match status" value="1"/>
</dbReference>
<accession>A0A2K3K5Z6</accession>
<reference evidence="2 3" key="2">
    <citation type="journal article" date="2017" name="Front. Plant Sci.">
        <title>Gene Classification and Mining of Molecular Markers Useful in Red Clover (Trifolium pratense) Breeding.</title>
        <authorList>
            <person name="Istvanek J."/>
            <person name="Dluhosova J."/>
            <person name="Dluhos P."/>
            <person name="Patkova L."/>
            <person name="Nedelnik J."/>
            <person name="Repkova J."/>
        </authorList>
    </citation>
    <scope>NUCLEOTIDE SEQUENCE [LARGE SCALE GENOMIC DNA]</scope>
    <source>
        <strain evidence="3">cv. Tatra</strain>
        <tissue evidence="2">Young leaves</tissue>
    </source>
</reference>
<dbReference type="AlphaFoldDB" id="A0A2K3K5Z6"/>
<dbReference type="GO" id="GO:0003676">
    <property type="term" value="F:nucleic acid binding"/>
    <property type="evidence" value="ECO:0007669"/>
    <property type="project" value="InterPro"/>
</dbReference>
<gene>
    <name evidence="2" type="ORF">L195_g060796</name>
</gene>
<evidence type="ECO:0000313" key="3">
    <source>
        <dbReference type="Proteomes" id="UP000236291"/>
    </source>
</evidence>
<dbReference type="Proteomes" id="UP000236291">
    <property type="component" value="Unassembled WGS sequence"/>
</dbReference>
<comment type="caution">
    <text evidence="2">The sequence shown here is derived from an EMBL/GenBank/DDBJ whole genome shotgun (WGS) entry which is preliminary data.</text>
</comment>
<dbReference type="InterPro" id="IPR036875">
    <property type="entry name" value="Znf_CCHC_sf"/>
</dbReference>
<organism evidence="2 3">
    <name type="scientific">Trifolium pratense</name>
    <name type="common">Red clover</name>
    <dbReference type="NCBI Taxonomy" id="57577"/>
    <lineage>
        <taxon>Eukaryota</taxon>
        <taxon>Viridiplantae</taxon>
        <taxon>Streptophyta</taxon>
        <taxon>Embryophyta</taxon>
        <taxon>Tracheophyta</taxon>
        <taxon>Spermatophyta</taxon>
        <taxon>Magnoliopsida</taxon>
        <taxon>eudicotyledons</taxon>
        <taxon>Gunneridae</taxon>
        <taxon>Pentapetalae</taxon>
        <taxon>rosids</taxon>
        <taxon>fabids</taxon>
        <taxon>Fabales</taxon>
        <taxon>Fabaceae</taxon>
        <taxon>Papilionoideae</taxon>
        <taxon>50 kb inversion clade</taxon>
        <taxon>NPAAA clade</taxon>
        <taxon>Hologalegina</taxon>
        <taxon>IRL clade</taxon>
        <taxon>Trifolieae</taxon>
        <taxon>Trifolium</taxon>
    </lineage>
</organism>
<feature type="non-terminal residue" evidence="2">
    <location>
        <position position="113"/>
    </location>
</feature>
<proteinExistence type="predicted"/>
<evidence type="ECO:0000313" key="2">
    <source>
        <dbReference type="EMBL" id="PNX61709.1"/>
    </source>
</evidence>
<dbReference type="EMBL" id="ASHM01143205">
    <property type="protein sequence ID" value="PNX61709.1"/>
    <property type="molecule type" value="Genomic_DNA"/>
</dbReference>
<reference evidence="2 3" key="1">
    <citation type="journal article" date="2014" name="Am. J. Bot.">
        <title>Genome assembly and annotation for red clover (Trifolium pratense; Fabaceae).</title>
        <authorList>
            <person name="Istvanek J."/>
            <person name="Jaros M."/>
            <person name="Krenek A."/>
            <person name="Repkova J."/>
        </authorList>
    </citation>
    <scope>NUCLEOTIDE SEQUENCE [LARGE SCALE GENOMIC DNA]</scope>
    <source>
        <strain evidence="3">cv. Tatra</strain>
        <tissue evidence="2">Young leaves</tissue>
    </source>
</reference>
<sequence length="113" mass="12532">MVESLQVSERGSRSKKHHDIAIQALRKAITELDLLDVEETTKESVDSTFEVMPNASNNQTINLCDPPFAASKGRPRTLRTKSSLELSKKGSYNCGYCKEKGHTKVKCPSLKHG</sequence>
<evidence type="ECO:0000256" key="1">
    <source>
        <dbReference type="SAM" id="MobiDB-lite"/>
    </source>
</evidence>